<feature type="compositionally biased region" description="Polar residues" evidence="1">
    <location>
        <begin position="358"/>
        <end position="369"/>
    </location>
</feature>
<feature type="region of interest" description="Disordered" evidence="1">
    <location>
        <begin position="339"/>
        <end position="369"/>
    </location>
</feature>
<protein>
    <recommendedName>
        <fullName evidence="4">Repeat-containing protein D</fullName>
    </recommendedName>
</protein>
<dbReference type="Proteomes" id="UP000001033">
    <property type="component" value="Chromosome"/>
</dbReference>
<organism evidence="2 3">
    <name type="scientific">Orientia tsutsugamushi (strain Ikeda)</name>
    <name type="common">Rickettsia tsutsugamushi</name>
    <dbReference type="NCBI Taxonomy" id="334380"/>
    <lineage>
        <taxon>Bacteria</taxon>
        <taxon>Pseudomonadati</taxon>
        <taxon>Pseudomonadota</taxon>
        <taxon>Alphaproteobacteria</taxon>
        <taxon>Rickettsiales</taxon>
        <taxon>Rickettsiaceae</taxon>
        <taxon>Rickettsieae</taxon>
        <taxon>Orientia</taxon>
    </lineage>
</organism>
<dbReference type="RefSeq" id="WP_012460898.1">
    <property type="nucleotide sequence ID" value="NC_010793.1"/>
</dbReference>
<name>B3CS34_ORITI</name>
<dbReference type="AlphaFoldDB" id="B3CS34"/>
<sequence length="647" mass="74213">MDKFVYDLELDNLEKLLQPARLIESPSITSMICNNCRVNLDVLTDTLKALTSNIDILKNLYDLHIHFSTISGKYRRIGSDAPGHLKNIFEDFKLKMKNWPGNTYEEKCKQKAYLEYVLNSLKKAKLKSYDINSSNYDVDNDITNQTTIKQNPFDLYIANNNKLEGYSWSMKLFLRGIFQKSWAGTYSNEDFDGLISSIQLDNLEKLLSPAIIIEPFNITAILINHNKLNIRELKKTLKEFTLNINTLEVLYTLNIPFSTFFSKLHHIGSKAPDFLYKIFKILDIMIKVHKNAEERLISFYALELTLASVKDKCQKDRENIINRLLEKYSNSQEQNNLTINNHQSQTIDGHREDDDIETNSNEINTHSDSQELAANISNSELTTNEILNRALAIDDNDIKEIELDLNNDITHQFENQSQTTDKYLENDREDILYQSMKAIDGTTSSSSNSICITSYQIMPSVEEVAQQPMQDDIQNSSDEINTHSDGQELTANMSNSELTTDEIFNRMLDIDDDDNIKEIVLKLNNYIANQSENQSQPIESYQENNIENLQIIRETHTEEVMQSVKKRKSCYDEHEDLYTRKRQCNNPALNSDHGTEVALNEQDSINVDCYTFGTISHLAGESICILSSDTERFIITGTAGYSASILE</sequence>
<evidence type="ECO:0008006" key="4">
    <source>
        <dbReference type="Google" id="ProtNLM"/>
    </source>
</evidence>
<reference evidence="3" key="1">
    <citation type="journal article" date="2008" name="DNA Res.">
        <title>The whole-genome sequencing of the obligate intracellular bacterium Orientia tsutsugamushi revealed massive gene amplification during reductive genome evolution.</title>
        <authorList>
            <person name="Nakayama K."/>
            <person name="Yamashita A."/>
            <person name="Kurokawa K."/>
            <person name="Morimoto T."/>
            <person name="Ogawa M."/>
            <person name="Fukuhara M."/>
            <person name="Urakami H."/>
            <person name="Ohnishi M."/>
            <person name="Uchiyama I."/>
            <person name="Ogura Y."/>
            <person name="Ooka T."/>
            <person name="Oshima K."/>
            <person name="Tamura A."/>
            <person name="Hattori M."/>
            <person name="Hayashi T."/>
        </authorList>
    </citation>
    <scope>NUCLEOTIDE SEQUENCE [LARGE SCALE GENOMIC DNA]</scope>
    <source>
        <strain evidence="3">Ikeda</strain>
    </source>
</reference>
<gene>
    <name evidence="2" type="ordered locus">OTT_0180</name>
</gene>
<feature type="region of interest" description="Disordered" evidence="1">
    <location>
        <begin position="475"/>
        <end position="494"/>
    </location>
</feature>
<proteinExistence type="predicted"/>
<evidence type="ECO:0000313" key="2">
    <source>
        <dbReference type="EMBL" id="BAG39638.1"/>
    </source>
</evidence>
<evidence type="ECO:0000256" key="1">
    <source>
        <dbReference type="SAM" id="MobiDB-lite"/>
    </source>
</evidence>
<dbReference type="HOGENOM" id="CLU_027709_0_0_5"/>
<evidence type="ECO:0000313" key="3">
    <source>
        <dbReference type="Proteomes" id="UP000001033"/>
    </source>
</evidence>
<accession>B3CS34</accession>
<dbReference type="KEGG" id="ott:OTT_0180"/>
<dbReference type="EMBL" id="AP008981">
    <property type="protein sequence ID" value="BAG39638.1"/>
    <property type="molecule type" value="Genomic_DNA"/>
</dbReference>